<name>A0A1X6P8H0_PORUM</name>
<comment type="catalytic activity">
    <reaction evidence="3">
        <text>2'-phospho-[ligated tRNA] + NAD(+) = mature tRNA + ADP-alpha-D-ribose 1'',2''-cyclic phosphate + nicotinamide</text>
        <dbReference type="Rhea" id="RHEA:23324"/>
        <dbReference type="Rhea" id="RHEA-COMP:11106"/>
        <dbReference type="Rhea" id="RHEA-COMP:11107"/>
        <dbReference type="ChEBI" id="CHEBI:17154"/>
        <dbReference type="ChEBI" id="CHEBI:57540"/>
        <dbReference type="ChEBI" id="CHEBI:76596"/>
        <dbReference type="ChEBI" id="CHEBI:82883"/>
        <dbReference type="ChEBI" id="CHEBI:85027"/>
        <dbReference type="EC" id="2.7.1.160"/>
    </reaction>
</comment>
<dbReference type="EC" id="2.7.1.160" evidence="2"/>
<evidence type="ECO:0000256" key="1">
    <source>
        <dbReference type="ARBA" id="ARBA00003343"/>
    </source>
</evidence>
<dbReference type="Proteomes" id="UP000218209">
    <property type="component" value="Unassembled WGS sequence"/>
</dbReference>
<dbReference type="PANTHER" id="PTHR12684">
    <property type="entry name" value="PUTATIVE PHOSPHOTRANSFERASE"/>
    <property type="match status" value="1"/>
</dbReference>
<comment type="function">
    <text evidence="1">Catalyzes the last step of tRNA splicing, the transfer of the splice junction 2'-phosphate from ligated tRNA to NAD to produce ADP-ribose 1''-2'' cyclic phosphate.</text>
</comment>
<accession>A0A1X6P8H0</accession>
<dbReference type="SUPFAM" id="SSF56399">
    <property type="entry name" value="ADP-ribosylation"/>
    <property type="match status" value="1"/>
</dbReference>
<dbReference type="GO" id="GO:0006388">
    <property type="term" value="P:tRNA splicing, via endonucleolytic cleavage and ligation"/>
    <property type="evidence" value="ECO:0007669"/>
    <property type="project" value="TreeGrafter"/>
</dbReference>
<reference evidence="5 6" key="1">
    <citation type="submission" date="2017-03" db="EMBL/GenBank/DDBJ databases">
        <title>WGS assembly of Porphyra umbilicalis.</title>
        <authorList>
            <person name="Brawley S.H."/>
            <person name="Blouin N.A."/>
            <person name="Ficko-Blean E."/>
            <person name="Wheeler G.L."/>
            <person name="Lohr M."/>
            <person name="Goodson H.V."/>
            <person name="Jenkins J.W."/>
            <person name="Blaby-Haas C.E."/>
            <person name="Helliwell K.E."/>
            <person name="Chan C."/>
            <person name="Marriage T."/>
            <person name="Bhattacharya D."/>
            <person name="Klein A.S."/>
            <person name="Badis Y."/>
            <person name="Brodie J."/>
            <person name="Cao Y."/>
            <person name="Collen J."/>
            <person name="Dittami S.M."/>
            <person name="Gachon C.M."/>
            <person name="Green B.R."/>
            <person name="Karpowicz S."/>
            <person name="Kim J.W."/>
            <person name="Kudahl U."/>
            <person name="Lin S."/>
            <person name="Michel G."/>
            <person name="Mittag M."/>
            <person name="Olson B.J."/>
            <person name="Pangilinan J."/>
            <person name="Peng Y."/>
            <person name="Qiu H."/>
            <person name="Shu S."/>
            <person name="Singer J.T."/>
            <person name="Smith A.G."/>
            <person name="Sprecher B.N."/>
            <person name="Wagner V."/>
            <person name="Wang W."/>
            <person name="Wang Z.-Y."/>
            <person name="Yan J."/>
            <person name="Yarish C."/>
            <person name="Zoeuner-Riek S."/>
            <person name="Zhuang Y."/>
            <person name="Zou Y."/>
            <person name="Lindquist E.A."/>
            <person name="Grimwood J."/>
            <person name="Barry K."/>
            <person name="Rokhsar D.S."/>
            <person name="Schmutz J."/>
            <person name="Stiller J.W."/>
            <person name="Grossman A.R."/>
            <person name="Prochnik S.E."/>
        </authorList>
    </citation>
    <scope>NUCLEOTIDE SEQUENCE [LARGE SCALE GENOMIC DNA]</scope>
    <source>
        <strain evidence="5">4086291</strain>
    </source>
</reference>
<evidence type="ECO:0000313" key="6">
    <source>
        <dbReference type="Proteomes" id="UP000218209"/>
    </source>
</evidence>
<protein>
    <recommendedName>
        <fullName evidence="2">2'-phosphotransferase</fullName>
        <ecNumber evidence="2">2.7.1.160</ecNumber>
    </recommendedName>
</protein>
<dbReference type="EMBL" id="KV918845">
    <property type="protein sequence ID" value="OSX77189.1"/>
    <property type="molecule type" value="Genomic_DNA"/>
</dbReference>
<dbReference type="AlphaFoldDB" id="A0A1X6P8H0"/>
<evidence type="ECO:0000256" key="4">
    <source>
        <dbReference type="SAM" id="MobiDB-lite"/>
    </source>
</evidence>
<proteinExistence type="predicted"/>
<evidence type="ECO:0000256" key="3">
    <source>
        <dbReference type="ARBA" id="ARBA00047949"/>
    </source>
</evidence>
<dbReference type="Pfam" id="PF01885">
    <property type="entry name" value="PTS_2-RNA"/>
    <property type="match status" value="1"/>
</dbReference>
<evidence type="ECO:0000313" key="5">
    <source>
        <dbReference type="EMBL" id="OSX77189.1"/>
    </source>
</evidence>
<dbReference type="GO" id="GO:0000215">
    <property type="term" value="F:tRNA 2'-phosphotransferase activity"/>
    <property type="evidence" value="ECO:0007669"/>
    <property type="project" value="UniProtKB-EC"/>
</dbReference>
<keyword evidence="6" id="KW-1185">Reference proteome</keyword>
<organism evidence="5 6">
    <name type="scientific">Porphyra umbilicalis</name>
    <name type="common">Purple laver</name>
    <name type="synonym">Red alga</name>
    <dbReference type="NCBI Taxonomy" id="2786"/>
    <lineage>
        <taxon>Eukaryota</taxon>
        <taxon>Rhodophyta</taxon>
        <taxon>Bangiophyceae</taxon>
        <taxon>Bangiales</taxon>
        <taxon>Bangiaceae</taxon>
        <taxon>Porphyra</taxon>
    </lineage>
</organism>
<evidence type="ECO:0000256" key="2">
    <source>
        <dbReference type="ARBA" id="ARBA00012007"/>
    </source>
</evidence>
<dbReference type="OrthoDB" id="419694at2759"/>
<dbReference type="Gene3D" id="1.10.10.970">
    <property type="entry name" value="RNA 2'-phosphotransferase, Tpt1/KptA family, N-terminal domain"/>
    <property type="match status" value="1"/>
</dbReference>
<sequence length="376" mass="37402">MVHDGGVPALIRVTPSPSLPPEVAVGANGGGADGRPPNAQTCGHTDGHLPNVTADRGGAPRPPPPPVGAAADAGRRRSRRRRNDDEEAAALSRRLSRLLRHDLLDAGLTPAPDGFVPLAAVLRCRSFAGVSADAVERVVATSEKQRFSLVSRVANGGGGGRGGAAAGAPGATVPGAAAAAPELMIRANQGFSARVAAALSADAVYARLTPPAAGQPPLLGVHATTSSSFARIAADDGLRAMRRDAIHFSRLPLAPPPAAVGEAAAAAAAATASAAAADGAAGVAPADRTELTVLRGIVAGVRSGRRRGGELVDRVAIVVDVGASAAAGIVWHVSSNGVLLTQGGVGGVLPKRWIVRVTDVVSGADLSADLWPAGGQ</sequence>
<dbReference type="InterPro" id="IPR042080">
    <property type="entry name" value="RNA_2'-PTrans_N"/>
</dbReference>
<dbReference type="PANTHER" id="PTHR12684:SF2">
    <property type="entry name" value="TRNA 2'-PHOSPHOTRANSFERASE 1"/>
    <property type="match status" value="1"/>
</dbReference>
<gene>
    <name evidence="5" type="ORF">BU14_0159s0044</name>
</gene>
<feature type="region of interest" description="Disordered" evidence="4">
    <location>
        <begin position="1"/>
        <end position="88"/>
    </location>
</feature>
<dbReference type="InterPro" id="IPR002745">
    <property type="entry name" value="Ptrans_KptA/Tpt1"/>
</dbReference>